<evidence type="ECO:0000256" key="10">
    <source>
        <dbReference type="ARBA" id="ARBA00023004"/>
    </source>
</evidence>
<dbReference type="OrthoDB" id="1470350at2759"/>
<comment type="similarity">
    <text evidence="4">Belongs to the cytochrome P450 family.</text>
</comment>
<keyword evidence="11" id="KW-0503">Monooxygenase</keyword>
<evidence type="ECO:0000256" key="7">
    <source>
        <dbReference type="ARBA" id="ARBA00022723"/>
    </source>
</evidence>
<dbReference type="AlphaFoldDB" id="A0A8H6YT71"/>
<comment type="pathway">
    <text evidence="3">Secondary metabolite biosynthesis; terpenoid biosynthesis.</text>
</comment>
<evidence type="ECO:0000256" key="8">
    <source>
        <dbReference type="ARBA" id="ARBA00022989"/>
    </source>
</evidence>
<dbReference type="PANTHER" id="PTHR24305">
    <property type="entry name" value="CYTOCHROME P450"/>
    <property type="match status" value="1"/>
</dbReference>
<evidence type="ECO:0000256" key="12">
    <source>
        <dbReference type="ARBA" id="ARBA00023136"/>
    </source>
</evidence>
<name>A0A8H6YT71_9AGAR</name>
<comment type="cofactor">
    <cofactor evidence="1">
        <name>heme</name>
        <dbReference type="ChEBI" id="CHEBI:30413"/>
    </cofactor>
</comment>
<keyword evidence="9" id="KW-0560">Oxidoreductase</keyword>
<evidence type="ECO:0000256" key="2">
    <source>
        <dbReference type="ARBA" id="ARBA00004370"/>
    </source>
</evidence>
<evidence type="ECO:0000256" key="6">
    <source>
        <dbReference type="ARBA" id="ARBA00022692"/>
    </source>
</evidence>
<evidence type="ECO:0000256" key="4">
    <source>
        <dbReference type="ARBA" id="ARBA00010617"/>
    </source>
</evidence>
<evidence type="ECO:0000313" key="14">
    <source>
        <dbReference type="Proteomes" id="UP000620124"/>
    </source>
</evidence>
<keyword evidence="7" id="KW-0479">Metal-binding</keyword>
<dbReference type="PANTHER" id="PTHR24305:SF166">
    <property type="entry name" value="CYTOCHROME P450 12A4, MITOCHONDRIAL-RELATED"/>
    <property type="match status" value="1"/>
</dbReference>
<dbReference type="GO" id="GO:0016020">
    <property type="term" value="C:membrane"/>
    <property type="evidence" value="ECO:0007669"/>
    <property type="project" value="UniProtKB-SubCell"/>
</dbReference>
<dbReference type="PRINTS" id="PR00385">
    <property type="entry name" value="P450"/>
</dbReference>
<keyword evidence="14" id="KW-1185">Reference proteome</keyword>
<dbReference type="GO" id="GO:0005506">
    <property type="term" value="F:iron ion binding"/>
    <property type="evidence" value="ECO:0007669"/>
    <property type="project" value="InterPro"/>
</dbReference>
<dbReference type="InterPro" id="IPR001128">
    <property type="entry name" value="Cyt_P450"/>
</dbReference>
<comment type="caution">
    <text evidence="13">The sequence shown here is derived from an EMBL/GenBank/DDBJ whole genome shotgun (WGS) entry which is preliminary data.</text>
</comment>
<keyword evidence="5" id="KW-0349">Heme</keyword>
<gene>
    <name evidence="13" type="ORF">MVEN_00461900</name>
</gene>
<evidence type="ECO:0000256" key="9">
    <source>
        <dbReference type="ARBA" id="ARBA00023002"/>
    </source>
</evidence>
<keyword evidence="6" id="KW-0812">Transmembrane</keyword>
<dbReference type="InterPro" id="IPR036396">
    <property type="entry name" value="Cyt_P450_sf"/>
</dbReference>
<organism evidence="13 14">
    <name type="scientific">Mycena venus</name>
    <dbReference type="NCBI Taxonomy" id="2733690"/>
    <lineage>
        <taxon>Eukaryota</taxon>
        <taxon>Fungi</taxon>
        <taxon>Dikarya</taxon>
        <taxon>Basidiomycota</taxon>
        <taxon>Agaricomycotina</taxon>
        <taxon>Agaricomycetes</taxon>
        <taxon>Agaricomycetidae</taxon>
        <taxon>Agaricales</taxon>
        <taxon>Marasmiineae</taxon>
        <taxon>Mycenaceae</taxon>
        <taxon>Mycena</taxon>
    </lineage>
</organism>
<dbReference type="InterPro" id="IPR050121">
    <property type="entry name" value="Cytochrome_P450_monoxygenase"/>
</dbReference>
<dbReference type="GO" id="GO:0020037">
    <property type="term" value="F:heme binding"/>
    <property type="evidence" value="ECO:0007669"/>
    <property type="project" value="InterPro"/>
</dbReference>
<dbReference type="GO" id="GO:0016705">
    <property type="term" value="F:oxidoreductase activity, acting on paired donors, with incorporation or reduction of molecular oxygen"/>
    <property type="evidence" value="ECO:0007669"/>
    <property type="project" value="InterPro"/>
</dbReference>
<proteinExistence type="inferred from homology"/>
<evidence type="ECO:0000256" key="11">
    <source>
        <dbReference type="ARBA" id="ARBA00023033"/>
    </source>
</evidence>
<dbReference type="EMBL" id="JACAZI010000003">
    <property type="protein sequence ID" value="KAF7365873.1"/>
    <property type="molecule type" value="Genomic_DNA"/>
</dbReference>
<keyword evidence="10" id="KW-0408">Iron</keyword>
<dbReference type="SUPFAM" id="SSF48264">
    <property type="entry name" value="Cytochrome P450"/>
    <property type="match status" value="1"/>
</dbReference>
<keyword evidence="8" id="KW-1133">Transmembrane helix</keyword>
<sequence>MDYSLTLAALLGVFVLLYTSRRKSSLRNIPGPLPPSWIYGLLLFPDALNVHPTFTGNMLELMFPPMYGENEFAWQKMYGTVYRVRGCFGQECLMISDPLALQHIMKSANFHHAQRKAAANAALYGTKREEHRRLRAALSVGFTPAAVRDYRAEFERIARSVSDKLGASNGKSINVCPLLGSAALSAASELVFGVGELDEDLVEDILKIMPQWPGHTKTEMLIDGIGARFPLLFRTATLYLPSFNLLRKVRAQITQVGRQVLREKIAVMKEGMDSGHDLYTKLWENTSSSKGKLTDDEITEQTSFLLFAGQETTANTLAFGLMELGRDLEFQKKLRDEVKAHQDSVVYDSMPLLNAFIKEVLRMYPAAAMRERVALKDEIIPLSEGIFTTTGQRVSQIHIRKGDQMMLALASYQRLQSLWGDDADSFNPYRWIDRKVHQGEAIGPYANLLSFFWWSACLPRMAFRARILEMQVILFELIRKFSFSLPANDFVCVKLSNILQPTDSNGQKCVRLCVAQIMEQ</sequence>
<protein>
    <submittedName>
        <fullName evidence="13">Cytochrome P450</fullName>
    </submittedName>
</protein>
<comment type="subcellular location">
    <subcellularLocation>
        <location evidence="2">Membrane</location>
    </subcellularLocation>
</comment>
<dbReference type="Proteomes" id="UP000620124">
    <property type="component" value="Unassembled WGS sequence"/>
</dbReference>
<evidence type="ECO:0000256" key="5">
    <source>
        <dbReference type="ARBA" id="ARBA00022617"/>
    </source>
</evidence>
<dbReference type="Gene3D" id="1.10.630.10">
    <property type="entry name" value="Cytochrome P450"/>
    <property type="match status" value="1"/>
</dbReference>
<reference evidence="13" key="1">
    <citation type="submission" date="2020-05" db="EMBL/GenBank/DDBJ databases">
        <title>Mycena genomes resolve the evolution of fungal bioluminescence.</title>
        <authorList>
            <person name="Tsai I.J."/>
        </authorList>
    </citation>
    <scope>NUCLEOTIDE SEQUENCE</scope>
    <source>
        <strain evidence="13">CCC161011</strain>
    </source>
</reference>
<dbReference type="GO" id="GO:0004497">
    <property type="term" value="F:monooxygenase activity"/>
    <property type="evidence" value="ECO:0007669"/>
    <property type="project" value="UniProtKB-KW"/>
</dbReference>
<dbReference type="Pfam" id="PF00067">
    <property type="entry name" value="p450"/>
    <property type="match status" value="1"/>
</dbReference>
<accession>A0A8H6YT71</accession>
<evidence type="ECO:0000313" key="13">
    <source>
        <dbReference type="EMBL" id="KAF7365873.1"/>
    </source>
</evidence>
<keyword evidence="12" id="KW-0472">Membrane</keyword>
<evidence type="ECO:0000256" key="1">
    <source>
        <dbReference type="ARBA" id="ARBA00001971"/>
    </source>
</evidence>
<evidence type="ECO:0000256" key="3">
    <source>
        <dbReference type="ARBA" id="ARBA00004721"/>
    </source>
</evidence>